<evidence type="ECO:0000256" key="7">
    <source>
        <dbReference type="ARBA" id="ARBA00023163"/>
    </source>
</evidence>
<dbReference type="PANTHER" id="PTHR32071">
    <property type="entry name" value="TRANSCRIPTIONAL REGULATORY PROTEIN"/>
    <property type="match status" value="1"/>
</dbReference>
<keyword evidence="5" id="KW-0238">DNA-binding</keyword>
<protein>
    <recommendedName>
        <fullName evidence="1">Stage 0 sporulation protein A homolog</fullName>
    </recommendedName>
</protein>
<dbReference type="InterPro" id="IPR002197">
    <property type="entry name" value="HTH_Fis"/>
</dbReference>
<dbReference type="GO" id="GO:0000160">
    <property type="term" value="P:phosphorelay signal transduction system"/>
    <property type="evidence" value="ECO:0007669"/>
    <property type="project" value="InterPro"/>
</dbReference>
<dbReference type="PROSITE" id="PS50110">
    <property type="entry name" value="RESPONSE_REGULATORY"/>
    <property type="match status" value="1"/>
</dbReference>
<feature type="domain" description="Sigma-54 factor interaction" evidence="10">
    <location>
        <begin position="135"/>
        <end position="364"/>
    </location>
</feature>
<dbReference type="InterPro" id="IPR027417">
    <property type="entry name" value="P-loop_NTPase"/>
</dbReference>
<dbReference type="InterPro" id="IPR011006">
    <property type="entry name" value="CheY-like_superfamily"/>
</dbReference>
<dbReference type="SMART" id="SM00382">
    <property type="entry name" value="AAA"/>
    <property type="match status" value="1"/>
</dbReference>
<evidence type="ECO:0000256" key="5">
    <source>
        <dbReference type="ARBA" id="ARBA00023125"/>
    </source>
</evidence>
<dbReference type="InterPro" id="IPR025662">
    <property type="entry name" value="Sigma_54_int_dom_ATP-bd_1"/>
</dbReference>
<evidence type="ECO:0000313" key="13">
    <source>
        <dbReference type="Proteomes" id="UP001199296"/>
    </source>
</evidence>
<organism evidence="12 13">
    <name type="scientific">Halanaerobium polyolivorans</name>
    <dbReference type="NCBI Taxonomy" id="2886943"/>
    <lineage>
        <taxon>Bacteria</taxon>
        <taxon>Bacillati</taxon>
        <taxon>Bacillota</taxon>
        <taxon>Clostridia</taxon>
        <taxon>Halanaerobiales</taxon>
        <taxon>Halanaerobiaceae</taxon>
        <taxon>Halanaerobium</taxon>
    </lineage>
</organism>
<dbReference type="GO" id="GO:0005524">
    <property type="term" value="F:ATP binding"/>
    <property type="evidence" value="ECO:0007669"/>
    <property type="project" value="UniProtKB-KW"/>
</dbReference>
<evidence type="ECO:0000256" key="4">
    <source>
        <dbReference type="ARBA" id="ARBA00023015"/>
    </source>
</evidence>
<dbReference type="InterPro" id="IPR025944">
    <property type="entry name" value="Sigma_54_int_dom_CS"/>
</dbReference>
<dbReference type="SUPFAM" id="SSF46689">
    <property type="entry name" value="Homeodomain-like"/>
    <property type="match status" value="1"/>
</dbReference>
<dbReference type="Pfam" id="PF25601">
    <property type="entry name" value="AAA_lid_14"/>
    <property type="match status" value="1"/>
</dbReference>
<dbReference type="SUPFAM" id="SSF52540">
    <property type="entry name" value="P-loop containing nucleoside triphosphate hydrolases"/>
    <property type="match status" value="1"/>
</dbReference>
<feature type="domain" description="Response regulatory" evidence="11">
    <location>
        <begin position="3"/>
        <end position="117"/>
    </location>
</feature>
<dbReference type="PROSITE" id="PS00676">
    <property type="entry name" value="SIGMA54_INTERACT_2"/>
    <property type="match status" value="1"/>
</dbReference>
<dbReference type="Proteomes" id="UP001199296">
    <property type="component" value="Unassembled WGS sequence"/>
</dbReference>
<dbReference type="Gene3D" id="3.40.50.300">
    <property type="entry name" value="P-loop containing nucleotide triphosphate hydrolases"/>
    <property type="match status" value="1"/>
</dbReference>
<dbReference type="Gene3D" id="3.40.50.2300">
    <property type="match status" value="1"/>
</dbReference>
<dbReference type="Gene3D" id="1.10.8.60">
    <property type="match status" value="1"/>
</dbReference>
<dbReference type="GO" id="GO:0043565">
    <property type="term" value="F:sequence-specific DNA binding"/>
    <property type="evidence" value="ECO:0007669"/>
    <property type="project" value="InterPro"/>
</dbReference>
<sequence length="441" mass="50265">MGKILIVDDKVNITKVLKAILEEESYEVEYANDVFKAVEKAELFKPDLIISDIKMPQMDGLEFYKEIIKQDINAKFIFMTAFGSIPLAVKVIKMGASEFLTKPLDYNELKIKIANLIGKAESKSLEINRENYREIIGESDKAQKLIEQIDMAADYSSTVLIQGESGTGKELVAKALHNNSSRADKNFVAVNCAALSPNIIESELFGHREGSFTGAIRDKKGKFEIADGGSILLDEVTEIDLNTQSKLLRVLQEKEFERVGENKSIKVDLRVIATTNRDIKKMVDENKFRSDLYYRLNVIPIYVPPLRERKEDLKILSKHFIDKISQREGINPKTISKKALKLLKQYDWPGNIRELENLCERLVITVKGRKITVMDIPQEIKNNIEQQSQDVLTEKEKILLALQKSNGNKTKAAEILGISRKTLYNWIKKYQNDPELKNILE</sequence>
<evidence type="ECO:0000256" key="6">
    <source>
        <dbReference type="ARBA" id="ARBA00023159"/>
    </source>
</evidence>
<dbReference type="InterPro" id="IPR058031">
    <property type="entry name" value="AAA_lid_NorR"/>
</dbReference>
<keyword evidence="2" id="KW-0547">Nucleotide-binding</keyword>
<evidence type="ECO:0000256" key="9">
    <source>
        <dbReference type="PROSITE-ProRule" id="PRU00169"/>
    </source>
</evidence>
<dbReference type="SMART" id="SM00448">
    <property type="entry name" value="REC"/>
    <property type="match status" value="1"/>
</dbReference>
<dbReference type="InterPro" id="IPR009057">
    <property type="entry name" value="Homeodomain-like_sf"/>
</dbReference>
<keyword evidence="7" id="KW-0804">Transcription</keyword>
<name>A0AAW4WYG0_9FIRM</name>
<dbReference type="PRINTS" id="PR01590">
    <property type="entry name" value="HTHFIS"/>
</dbReference>
<gene>
    <name evidence="12" type="ORF">LJ207_04575</name>
</gene>
<keyword evidence="4" id="KW-0805">Transcription regulation</keyword>
<evidence type="ECO:0000256" key="1">
    <source>
        <dbReference type="ARBA" id="ARBA00018672"/>
    </source>
</evidence>
<dbReference type="FunFam" id="3.40.50.300:FF:000006">
    <property type="entry name" value="DNA-binding transcriptional regulator NtrC"/>
    <property type="match status" value="1"/>
</dbReference>
<keyword evidence="6" id="KW-0010">Activator</keyword>
<dbReference type="CDD" id="cd00156">
    <property type="entry name" value="REC"/>
    <property type="match status" value="1"/>
</dbReference>
<dbReference type="EMBL" id="JAJFAT010000005">
    <property type="protein sequence ID" value="MCC3144599.1"/>
    <property type="molecule type" value="Genomic_DNA"/>
</dbReference>
<accession>A0AAW4WYG0</accession>
<dbReference type="InterPro" id="IPR003593">
    <property type="entry name" value="AAA+_ATPase"/>
</dbReference>
<evidence type="ECO:0000256" key="8">
    <source>
        <dbReference type="ARBA" id="ARBA00024867"/>
    </source>
</evidence>
<dbReference type="RefSeq" id="WP_229344501.1">
    <property type="nucleotide sequence ID" value="NZ_JAJFAT010000005.1"/>
</dbReference>
<dbReference type="GO" id="GO:0006355">
    <property type="term" value="P:regulation of DNA-templated transcription"/>
    <property type="evidence" value="ECO:0007669"/>
    <property type="project" value="InterPro"/>
</dbReference>
<dbReference type="Pfam" id="PF02954">
    <property type="entry name" value="HTH_8"/>
    <property type="match status" value="1"/>
</dbReference>
<dbReference type="Pfam" id="PF00158">
    <property type="entry name" value="Sigma54_activat"/>
    <property type="match status" value="1"/>
</dbReference>
<evidence type="ECO:0000259" key="11">
    <source>
        <dbReference type="PROSITE" id="PS50110"/>
    </source>
</evidence>
<keyword evidence="13" id="KW-1185">Reference proteome</keyword>
<proteinExistence type="predicted"/>
<dbReference type="AlphaFoldDB" id="A0AAW4WYG0"/>
<dbReference type="InterPro" id="IPR025943">
    <property type="entry name" value="Sigma_54_int_dom_ATP-bd_2"/>
</dbReference>
<dbReference type="Pfam" id="PF00072">
    <property type="entry name" value="Response_reg"/>
    <property type="match status" value="1"/>
</dbReference>
<feature type="modified residue" description="4-aspartylphosphate" evidence="9">
    <location>
        <position position="52"/>
    </location>
</feature>
<evidence type="ECO:0000259" key="10">
    <source>
        <dbReference type="PROSITE" id="PS50045"/>
    </source>
</evidence>
<comment type="caution">
    <text evidence="12">The sequence shown here is derived from an EMBL/GenBank/DDBJ whole genome shotgun (WGS) entry which is preliminary data.</text>
</comment>
<keyword evidence="3" id="KW-0067">ATP-binding</keyword>
<comment type="function">
    <text evidence="8">May play the central regulatory role in sporulation. It may be an element of the effector pathway responsible for the activation of sporulation genes in response to nutritional stress. Spo0A may act in concert with spo0H (a sigma factor) to control the expression of some genes that are critical to the sporulation process.</text>
</comment>
<dbReference type="PANTHER" id="PTHR32071:SF57">
    <property type="entry name" value="C4-DICARBOXYLATE TRANSPORT TRANSCRIPTIONAL REGULATORY PROTEIN DCTD"/>
    <property type="match status" value="1"/>
</dbReference>
<evidence type="ECO:0000256" key="2">
    <source>
        <dbReference type="ARBA" id="ARBA00022741"/>
    </source>
</evidence>
<dbReference type="CDD" id="cd00009">
    <property type="entry name" value="AAA"/>
    <property type="match status" value="1"/>
</dbReference>
<dbReference type="FunFam" id="1.10.8.60:FF:000014">
    <property type="entry name" value="DNA-binding transcriptional regulator NtrC"/>
    <property type="match status" value="1"/>
</dbReference>
<dbReference type="PROSITE" id="PS50045">
    <property type="entry name" value="SIGMA54_INTERACT_4"/>
    <property type="match status" value="1"/>
</dbReference>
<reference evidence="12 13" key="1">
    <citation type="submission" date="2021-10" db="EMBL/GenBank/DDBJ databases">
        <authorList>
            <person name="Grouzdev D.S."/>
            <person name="Pantiukh K.S."/>
            <person name="Krutkina M.S."/>
        </authorList>
    </citation>
    <scope>NUCLEOTIDE SEQUENCE [LARGE SCALE GENOMIC DNA]</scope>
    <source>
        <strain evidence="12 13">Z-7514</strain>
    </source>
</reference>
<keyword evidence="9" id="KW-0597">Phosphoprotein</keyword>
<dbReference type="Gene3D" id="1.10.10.60">
    <property type="entry name" value="Homeodomain-like"/>
    <property type="match status" value="1"/>
</dbReference>
<dbReference type="InterPro" id="IPR002078">
    <property type="entry name" value="Sigma_54_int"/>
</dbReference>
<dbReference type="InterPro" id="IPR001789">
    <property type="entry name" value="Sig_transdc_resp-reg_receiver"/>
</dbReference>
<dbReference type="PROSITE" id="PS00675">
    <property type="entry name" value="SIGMA54_INTERACT_1"/>
    <property type="match status" value="1"/>
</dbReference>
<dbReference type="SUPFAM" id="SSF52172">
    <property type="entry name" value="CheY-like"/>
    <property type="match status" value="1"/>
</dbReference>
<evidence type="ECO:0000256" key="3">
    <source>
        <dbReference type="ARBA" id="ARBA00022840"/>
    </source>
</evidence>
<evidence type="ECO:0000313" key="12">
    <source>
        <dbReference type="EMBL" id="MCC3144599.1"/>
    </source>
</evidence>
<dbReference type="PROSITE" id="PS00688">
    <property type="entry name" value="SIGMA54_INTERACT_3"/>
    <property type="match status" value="1"/>
</dbReference>